<dbReference type="EMBL" id="KL198050">
    <property type="protein sequence ID" value="KDQ12474.1"/>
    <property type="molecule type" value="Genomic_DNA"/>
</dbReference>
<accession>A0A067MA92</accession>
<evidence type="ECO:0000256" key="1">
    <source>
        <dbReference type="SAM" id="Coils"/>
    </source>
</evidence>
<feature type="compositionally biased region" description="Polar residues" evidence="2">
    <location>
        <begin position="87"/>
        <end position="101"/>
    </location>
</feature>
<name>A0A067MA92_BOTB1</name>
<feature type="region of interest" description="Disordered" evidence="2">
    <location>
        <begin position="1"/>
        <end position="32"/>
    </location>
</feature>
<feature type="compositionally biased region" description="Acidic residues" evidence="2">
    <location>
        <begin position="130"/>
        <end position="143"/>
    </location>
</feature>
<feature type="compositionally biased region" description="Acidic residues" evidence="2">
    <location>
        <begin position="379"/>
        <end position="393"/>
    </location>
</feature>
<protein>
    <submittedName>
        <fullName evidence="3">Uncharacterized protein</fullName>
    </submittedName>
</protein>
<dbReference type="Proteomes" id="UP000027195">
    <property type="component" value="Unassembled WGS sequence"/>
</dbReference>
<proteinExistence type="predicted"/>
<feature type="region of interest" description="Disordered" evidence="2">
    <location>
        <begin position="295"/>
        <end position="400"/>
    </location>
</feature>
<feature type="region of interest" description="Disordered" evidence="2">
    <location>
        <begin position="70"/>
        <end position="204"/>
    </location>
</feature>
<dbReference type="AlphaFoldDB" id="A0A067MA92"/>
<sequence>MTALDPPLPEQREIEAPTEDMEDIAHSKKDDATSLVAPVVLDSVAETERATVAKTPPPLPTYDAEVASIQSGHQGPTLARASLPLSGRTSPVTPTSDTEVVSQERDVTEHDTVEPKASSSPLQTAPAIEVPEESEGDAMELEPDGGMQVSSPPSDTETTRSWELLQSNNETPSLNVADDLGGRGTPETTPRPISKLGDTCVDQKTPDAEQTAIVLAHSVAGYEDSVNRTTQPITHEEGGLIDAEPPHMQDHQELHPQSIVDNLTNQFGSDISLSKRDCEINQTSNVDMAEIQEEVKEQSAVDIPLPPSPTGSQDLLDVDISPSPPGEPLEASSTDESSGLVPPSAAPETHLIASDMEEGDQELDANPSTTHSEGASDSAESEEESGGEYEDQEPVTGSGELEGDSAIAILLSIPPANHDIGTSDQYPDNSRMEPAHPSDGGSTDSEAGHDSEDDRSASPISETAFMWPWRSLRAFTAWFTSTADKYDQLKKQIQDLLQQNRALEVQNRVLEINARAREQDLTARLHEAEQQYASLRNHLQLQDSREPREIVDPFKLIGQRIGNFCSDLSATISDSLEETFPDISSSTHAIHPEQLNTLLSTTSRLYVSPSGVGREVEDFIYFALLHALGTALKRELFDRFHPHISEPQDLHMRDVYKAIRDTDVQIKSGRWRSDTFKALDALCNPEELNEPWAQKFALDFESGFIAPLVTAICGSWNPSTISEKAREELLGIALLSYRWNRDTKAGFIPLDFHPVVFNGGIEFSADSMTVFGQRKTKSSNPSGPIISTAGLGLQSTLSYGTEKGIEDYWQLKAEVVMEEAF</sequence>
<feature type="compositionally biased region" description="Polar residues" evidence="2">
    <location>
        <begin position="148"/>
        <end position="174"/>
    </location>
</feature>
<dbReference type="STRING" id="930990.A0A067MA92"/>
<dbReference type="InParanoid" id="A0A067MA92"/>
<feature type="compositionally biased region" description="Basic and acidic residues" evidence="2">
    <location>
        <begin position="446"/>
        <end position="456"/>
    </location>
</feature>
<reference evidence="4" key="1">
    <citation type="journal article" date="2014" name="Proc. Natl. Acad. Sci. U.S.A.">
        <title>Extensive sampling of basidiomycete genomes demonstrates inadequacy of the white-rot/brown-rot paradigm for wood decay fungi.</title>
        <authorList>
            <person name="Riley R."/>
            <person name="Salamov A.A."/>
            <person name="Brown D.W."/>
            <person name="Nagy L.G."/>
            <person name="Floudas D."/>
            <person name="Held B.W."/>
            <person name="Levasseur A."/>
            <person name="Lombard V."/>
            <person name="Morin E."/>
            <person name="Otillar R."/>
            <person name="Lindquist E.A."/>
            <person name="Sun H."/>
            <person name="LaButti K.M."/>
            <person name="Schmutz J."/>
            <person name="Jabbour D."/>
            <person name="Luo H."/>
            <person name="Baker S.E."/>
            <person name="Pisabarro A.G."/>
            <person name="Walton J.D."/>
            <person name="Blanchette R.A."/>
            <person name="Henrissat B."/>
            <person name="Martin F."/>
            <person name="Cullen D."/>
            <person name="Hibbett D.S."/>
            <person name="Grigoriev I.V."/>
        </authorList>
    </citation>
    <scope>NUCLEOTIDE SEQUENCE [LARGE SCALE GENOMIC DNA]</scope>
    <source>
        <strain evidence="4">FD-172 SS1</strain>
    </source>
</reference>
<evidence type="ECO:0000313" key="3">
    <source>
        <dbReference type="EMBL" id="KDQ12474.1"/>
    </source>
</evidence>
<organism evidence="3 4">
    <name type="scientific">Botryobasidium botryosum (strain FD-172 SS1)</name>
    <dbReference type="NCBI Taxonomy" id="930990"/>
    <lineage>
        <taxon>Eukaryota</taxon>
        <taxon>Fungi</taxon>
        <taxon>Dikarya</taxon>
        <taxon>Basidiomycota</taxon>
        <taxon>Agaricomycotina</taxon>
        <taxon>Agaricomycetes</taxon>
        <taxon>Cantharellales</taxon>
        <taxon>Botryobasidiaceae</taxon>
        <taxon>Botryobasidium</taxon>
    </lineage>
</organism>
<keyword evidence="4" id="KW-1185">Reference proteome</keyword>
<feature type="compositionally biased region" description="Basic and acidic residues" evidence="2">
    <location>
        <begin position="102"/>
        <end position="114"/>
    </location>
</feature>
<feature type="coiled-coil region" evidence="1">
    <location>
        <begin position="479"/>
        <end position="545"/>
    </location>
</feature>
<dbReference type="HOGENOM" id="CLU_344518_0_0_1"/>
<keyword evidence="1" id="KW-0175">Coiled coil</keyword>
<dbReference type="OrthoDB" id="3222645at2759"/>
<feature type="compositionally biased region" description="Basic and acidic residues" evidence="2">
    <location>
        <begin position="23"/>
        <end position="32"/>
    </location>
</feature>
<gene>
    <name evidence="3" type="ORF">BOTBODRAFT_176414</name>
</gene>
<feature type="region of interest" description="Disordered" evidence="2">
    <location>
        <begin position="416"/>
        <end position="460"/>
    </location>
</feature>
<evidence type="ECO:0000256" key="2">
    <source>
        <dbReference type="SAM" id="MobiDB-lite"/>
    </source>
</evidence>
<evidence type="ECO:0000313" key="4">
    <source>
        <dbReference type="Proteomes" id="UP000027195"/>
    </source>
</evidence>